<evidence type="ECO:0000313" key="1">
    <source>
        <dbReference type="Proteomes" id="UP000887576"/>
    </source>
</evidence>
<protein>
    <submittedName>
        <fullName evidence="2">26S proteasome non-ATPase regulatory subunit 13</fullName>
    </submittedName>
</protein>
<accession>A0AC34RQ47</accession>
<dbReference type="WBParaSite" id="JU765_v2.g8898.t1">
    <property type="protein sequence ID" value="JU765_v2.g8898.t1"/>
    <property type="gene ID" value="JU765_v2.g8898"/>
</dbReference>
<proteinExistence type="predicted"/>
<evidence type="ECO:0000313" key="2">
    <source>
        <dbReference type="WBParaSite" id="JU765_v2.g8898.t1"/>
    </source>
</evidence>
<name>A0AC34RQ47_9BILA</name>
<reference evidence="2" key="1">
    <citation type="submission" date="2022-11" db="UniProtKB">
        <authorList>
            <consortium name="WormBaseParasite"/>
        </authorList>
    </citation>
    <scope>IDENTIFICATION</scope>
</reference>
<organism evidence="1 2">
    <name type="scientific">Panagrolaimus sp. JU765</name>
    <dbReference type="NCBI Taxonomy" id="591449"/>
    <lineage>
        <taxon>Eukaryota</taxon>
        <taxon>Metazoa</taxon>
        <taxon>Ecdysozoa</taxon>
        <taxon>Nematoda</taxon>
        <taxon>Chromadorea</taxon>
        <taxon>Rhabditida</taxon>
        <taxon>Tylenchina</taxon>
        <taxon>Panagrolaimomorpha</taxon>
        <taxon>Panagrolaimoidea</taxon>
        <taxon>Panagrolaimidae</taxon>
        <taxon>Panagrolaimus</taxon>
    </lineage>
</organism>
<sequence length="413" mass="46952">MSDKVEKYLAQKKASVKVPALVEAFQTFEGLYVKKLWHQLTTELRKQVYSTDFANNMDLKELYDNFISDLEFRINALQLAEIVMPVARFIFSTDKTAAVEFLKKMKTTVKKDKQAVIRISSGIVELMIATKDAAGAVADIAEVRSLIEEIQKEIDELVAVADISEVRGLIEEIQKEIDELVGVTPVHAPFYKVSSSYLREVGDHAGYYREALRYLGCEDAQKMTQEEKHTQAVLLGFAALLGENIYNFGELLAHPILNALKGTNEQWLIDVLFSFNSGDLKKFREYEAKWGAWVDMRKSKDNLENKIRLLCLMEIALGRNSKERHITFNEISQKALVDVNKVEYLVMKALSKGLVKGSIDQVNRIVNITWVQPRVLSPAQIYQMSERVGAWCADVESMETVVRENAKEILMKV</sequence>
<dbReference type="Proteomes" id="UP000887576">
    <property type="component" value="Unplaced"/>
</dbReference>